<feature type="region of interest" description="Disordered" evidence="2">
    <location>
        <begin position="319"/>
        <end position="343"/>
    </location>
</feature>
<dbReference type="GO" id="GO:0003968">
    <property type="term" value="F:RNA-directed RNA polymerase activity"/>
    <property type="evidence" value="ECO:0007669"/>
    <property type="project" value="UniProtKB-KW"/>
</dbReference>
<reference evidence="5" key="1">
    <citation type="journal article" date="2014" name="Science">
        <title>Ancient hybridizations among the ancestral genomes of bread wheat.</title>
        <authorList>
            <consortium name="International Wheat Genome Sequencing Consortium,"/>
            <person name="Marcussen T."/>
            <person name="Sandve S.R."/>
            <person name="Heier L."/>
            <person name="Spannagl M."/>
            <person name="Pfeifer M."/>
            <person name="Jakobsen K.S."/>
            <person name="Wulff B.B."/>
            <person name="Steuernagel B."/>
            <person name="Mayer K.F."/>
            <person name="Olsen O.A."/>
        </authorList>
    </citation>
    <scope>NUCLEOTIDE SEQUENCE [LARGE SCALE GENOMIC DNA]</scope>
    <source>
        <strain evidence="5">cv. AL8/78</strain>
    </source>
</reference>
<protein>
    <recommendedName>
        <fullName evidence="1">RNA-dependent RNA polymerase</fullName>
        <ecNumber evidence="1">2.7.7.48</ecNumber>
    </recommendedName>
</protein>
<sequence>NVLVYKHPGLHFGDIHVLTSRYIEDIHDVVGYSRYAILFPTSGPRSLADEMANSDFDGDMYWVSINEQLLKQFKPSKPWEWGQVNKPIQAEKKCLLDLDEPLLERSLFHEFLKARFARSNALGAAADTWLVYMDRLLTDGVDEYESNILEKKIKKLVDIYYLALDAPKAGTKINVPAELTAKKYPHYMDRKESYHSTSILGKIYDEAEKKQSEKVEPVEISLDPRFTARAASSGYKYLNLWTGRYQEYLNESGPLIDNQDKEETDLKFKELYQKYKYVSSQSSAGQQQQHNRGSYKSILKRLISSCRCSTMPLNSSKRRGTLTKCSTRHAQSTRSSMRKQRGLRRLGDATSCGMWRAVRCAISTLLRPRATRCLSR</sequence>
<comment type="similarity">
    <text evidence="1">Belongs to the RdRP family.</text>
</comment>
<dbReference type="InterPro" id="IPR057596">
    <property type="entry name" value="RDRP_core"/>
</dbReference>
<keyword evidence="1" id="KW-0943">RNA-mediated gene silencing</keyword>
<dbReference type="EnsemblPlants" id="AET3Gv20308100.14">
    <property type="protein sequence ID" value="AET3Gv20308100.14"/>
    <property type="gene ID" value="AET3Gv20308100"/>
</dbReference>
<dbReference type="Proteomes" id="UP000015105">
    <property type="component" value="Chromosome 3D"/>
</dbReference>
<reference evidence="5" key="2">
    <citation type="journal article" date="2017" name="Nat. Plants">
        <title>The Aegilops tauschii genome reveals multiple impacts of transposons.</title>
        <authorList>
            <person name="Zhao G."/>
            <person name="Zou C."/>
            <person name="Li K."/>
            <person name="Wang K."/>
            <person name="Li T."/>
            <person name="Gao L."/>
            <person name="Zhang X."/>
            <person name="Wang H."/>
            <person name="Yang Z."/>
            <person name="Liu X."/>
            <person name="Jiang W."/>
            <person name="Mao L."/>
            <person name="Kong X."/>
            <person name="Jiao Y."/>
            <person name="Jia J."/>
        </authorList>
    </citation>
    <scope>NUCLEOTIDE SEQUENCE [LARGE SCALE GENOMIC DNA]</scope>
    <source>
        <strain evidence="5">cv. AL8/78</strain>
    </source>
</reference>
<reference evidence="4" key="4">
    <citation type="submission" date="2019-03" db="UniProtKB">
        <authorList>
            <consortium name="EnsemblPlants"/>
        </authorList>
    </citation>
    <scope>IDENTIFICATION</scope>
</reference>
<keyword evidence="1" id="KW-0694">RNA-binding</keyword>
<evidence type="ECO:0000256" key="2">
    <source>
        <dbReference type="SAM" id="MobiDB-lite"/>
    </source>
</evidence>
<reference evidence="4" key="3">
    <citation type="journal article" date="2017" name="Nature">
        <title>Genome sequence of the progenitor of the wheat D genome Aegilops tauschii.</title>
        <authorList>
            <person name="Luo M.C."/>
            <person name="Gu Y.Q."/>
            <person name="Puiu D."/>
            <person name="Wang H."/>
            <person name="Twardziok S.O."/>
            <person name="Deal K.R."/>
            <person name="Huo N."/>
            <person name="Zhu T."/>
            <person name="Wang L."/>
            <person name="Wang Y."/>
            <person name="McGuire P.E."/>
            <person name="Liu S."/>
            <person name="Long H."/>
            <person name="Ramasamy R.K."/>
            <person name="Rodriguez J.C."/>
            <person name="Van S.L."/>
            <person name="Yuan L."/>
            <person name="Wang Z."/>
            <person name="Xia Z."/>
            <person name="Xiao L."/>
            <person name="Anderson O.D."/>
            <person name="Ouyang S."/>
            <person name="Liang Y."/>
            <person name="Zimin A.V."/>
            <person name="Pertea G."/>
            <person name="Qi P."/>
            <person name="Bennetzen J.L."/>
            <person name="Dai X."/>
            <person name="Dawson M.W."/>
            <person name="Muller H.G."/>
            <person name="Kugler K."/>
            <person name="Rivarola-Duarte L."/>
            <person name="Spannagl M."/>
            <person name="Mayer K.F.X."/>
            <person name="Lu F.H."/>
            <person name="Bevan M.W."/>
            <person name="Leroy P."/>
            <person name="Li P."/>
            <person name="You F.M."/>
            <person name="Sun Q."/>
            <person name="Liu Z."/>
            <person name="Lyons E."/>
            <person name="Wicker T."/>
            <person name="Salzberg S.L."/>
            <person name="Devos K.M."/>
            <person name="Dvorak J."/>
        </authorList>
    </citation>
    <scope>NUCLEOTIDE SEQUENCE [LARGE SCALE GENOMIC DNA]</scope>
    <source>
        <strain evidence="4">cv. AL8/78</strain>
    </source>
</reference>
<keyword evidence="1" id="KW-0548">Nucleotidyltransferase</keyword>
<evidence type="ECO:0000259" key="3">
    <source>
        <dbReference type="Pfam" id="PF05183"/>
    </source>
</evidence>
<proteinExistence type="inferred from homology"/>
<dbReference type="PANTHER" id="PTHR23079:SF55">
    <property type="entry name" value="RNA-DIRECTED RNA POLYMERASE"/>
    <property type="match status" value="1"/>
</dbReference>
<dbReference type="EC" id="2.7.7.48" evidence="1"/>
<accession>A0A453EDM5</accession>
<evidence type="ECO:0000313" key="5">
    <source>
        <dbReference type="Proteomes" id="UP000015105"/>
    </source>
</evidence>
<reference evidence="4" key="5">
    <citation type="journal article" date="2021" name="G3 (Bethesda)">
        <title>Aegilops tauschii genome assembly Aet v5.0 features greater sequence contiguity and improved annotation.</title>
        <authorList>
            <person name="Wang L."/>
            <person name="Zhu T."/>
            <person name="Rodriguez J.C."/>
            <person name="Deal K.R."/>
            <person name="Dubcovsky J."/>
            <person name="McGuire P.E."/>
            <person name="Lux T."/>
            <person name="Spannagl M."/>
            <person name="Mayer K.F.X."/>
            <person name="Baldrich P."/>
            <person name="Meyers B.C."/>
            <person name="Huo N."/>
            <person name="Gu Y.Q."/>
            <person name="Zhou H."/>
            <person name="Devos K.M."/>
            <person name="Bennetzen J.L."/>
            <person name="Unver T."/>
            <person name="Budak H."/>
            <person name="Gulick P.J."/>
            <person name="Galiba G."/>
            <person name="Kalapos B."/>
            <person name="Nelson D.R."/>
            <person name="Li P."/>
            <person name="You F.M."/>
            <person name="Luo M.C."/>
            <person name="Dvorak J."/>
        </authorList>
    </citation>
    <scope>NUCLEOTIDE SEQUENCE [LARGE SCALE GENOMIC DNA]</scope>
    <source>
        <strain evidence="4">cv. AL8/78</strain>
    </source>
</reference>
<dbReference type="InterPro" id="IPR007855">
    <property type="entry name" value="RDRP"/>
</dbReference>
<dbReference type="GO" id="GO:0003723">
    <property type="term" value="F:RNA binding"/>
    <property type="evidence" value="ECO:0007669"/>
    <property type="project" value="UniProtKB-KW"/>
</dbReference>
<evidence type="ECO:0000313" key="4">
    <source>
        <dbReference type="EnsemblPlants" id="AET3Gv20308100.14"/>
    </source>
</evidence>
<comment type="catalytic activity">
    <reaction evidence="1">
        <text>RNA(n) + a ribonucleoside 5'-triphosphate = RNA(n+1) + diphosphate</text>
        <dbReference type="Rhea" id="RHEA:21248"/>
        <dbReference type="Rhea" id="RHEA-COMP:14527"/>
        <dbReference type="Rhea" id="RHEA-COMP:17342"/>
        <dbReference type="ChEBI" id="CHEBI:33019"/>
        <dbReference type="ChEBI" id="CHEBI:61557"/>
        <dbReference type="ChEBI" id="CHEBI:140395"/>
        <dbReference type="EC" id="2.7.7.48"/>
    </reaction>
</comment>
<organism evidence="4 5">
    <name type="scientific">Aegilops tauschii subsp. strangulata</name>
    <name type="common">Goatgrass</name>
    <dbReference type="NCBI Taxonomy" id="200361"/>
    <lineage>
        <taxon>Eukaryota</taxon>
        <taxon>Viridiplantae</taxon>
        <taxon>Streptophyta</taxon>
        <taxon>Embryophyta</taxon>
        <taxon>Tracheophyta</taxon>
        <taxon>Spermatophyta</taxon>
        <taxon>Magnoliopsida</taxon>
        <taxon>Liliopsida</taxon>
        <taxon>Poales</taxon>
        <taxon>Poaceae</taxon>
        <taxon>BOP clade</taxon>
        <taxon>Pooideae</taxon>
        <taxon>Triticodae</taxon>
        <taxon>Triticeae</taxon>
        <taxon>Triticinae</taxon>
        <taxon>Aegilops</taxon>
    </lineage>
</organism>
<feature type="compositionally biased region" description="Polar residues" evidence="2">
    <location>
        <begin position="323"/>
        <end position="335"/>
    </location>
</feature>
<dbReference type="AlphaFoldDB" id="A0A453EDM5"/>
<comment type="function">
    <text evidence="1">Probably involved in the RNA silencing pathway and required for the generation of small interfering RNAs (siRNAs).</text>
</comment>
<dbReference type="GO" id="GO:0030422">
    <property type="term" value="P:siRNA processing"/>
    <property type="evidence" value="ECO:0007669"/>
    <property type="project" value="TreeGrafter"/>
</dbReference>
<name>A0A453EDM5_AEGTS</name>
<dbReference type="Gramene" id="AET3Gv20308100.14">
    <property type="protein sequence ID" value="AET3Gv20308100.14"/>
    <property type="gene ID" value="AET3Gv20308100"/>
</dbReference>
<keyword evidence="1" id="KW-0808">Transferase</keyword>
<evidence type="ECO:0000256" key="1">
    <source>
        <dbReference type="RuleBase" id="RU363098"/>
    </source>
</evidence>
<dbReference type="GO" id="GO:0031380">
    <property type="term" value="C:nuclear RNA-directed RNA polymerase complex"/>
    <property type="evidence" value="ECO:0007669"/>
    <property type="project" value="TreeGrafter"/>
</dbReference>
<feature type="domain" description="RDRP core" evidence="3">
    <location>
        <begin position="2"/>
        <end position="206"/>
    </location>
</feature>
<dbReference type="Pfam" id="PF05183">
    <property type="entry name" value="RdRP"/>
    <property type="match status" value="1"/>
</dbReference>
<keyword evidence="5" id="KW-1185">Reference proteome</keyword>
<dbReference type="PANTHER" id="PTHR23079">
    <property type="entry name" value="RNA-DEPENDENT RNA POLYMERASE"/>
    <property type="match status" value="1"/>
</dbReference>
<keyword evidence="1" id="KW-0696">RNA-directed RNA polymerase</keyword>